<dbReference type="GO" id="GO:0005737">
    <property type="term" value="C:cytoplasm"/>
    <property type="evidence" value="ECO:0007669"/>
    <property type="project" value="UniProtKB-SubCell"/>
</dbReference>
<protein>
    <recommendedName>
        <fullName evidence="3">16S rRNA (uracil(1498)-N(3))-methyltransferase</fullName>
        <ecNumber evidence="3">2.1.1.193</ecNumber>
    </recommendedName>
</protein>
<evidence type="ECO:0000256" key="11">
    <source>
        <dbReference type="SAM" id="SignalP"/>
    </source>
</evidence>
<keyword evidence="8" id="KW-0949">S-adenosyl-L-methionine</keyword>
<comment type="function">
    <text evidence="9">Specifically methylates the N3 position of the uracil ring of uridine 1498 (m3U1498) in 16S rRNA. Acts on the fully assembled 30S ribosomal subunit.</text>
</comment>
<evidence type="ECO:0000256" key="9">
    <source>
        <dbReference type="ARBA" id="ARBA00025699"/>
    </source>
</evidence>
<gene>
    <name evidence="13" type="ORF">CYCCA115_LOCUS14955</name>
</gene>
<dbReference type="Gene3D" id="3.40.1280.10">
    <property type="match status" value="1"/>
</dbReference>
<accession>A0AAD2FW15</accession>
<dbReference type="NCBIfam" id="TIGR00046">
    <property type="entry name" value="RsmE family RNA methyltransferase"/>
    <property type="match status" value="1"/>
</dbReference>
<keyword evidence="6" id="KW-0489">Methyltransferase</keyword>
<keyword evidence="5" id="KW-0698">rRNA processing</keyword>
<feature type="chain" id="PRO_5041940894" description="16S rRNA (uracil(1498)-N(3))-methyltransferase" evidence="11">
    <location>
        <begin position="29"/>
        <end position="351"/>
    </location>
</feature>
<organism evidence="13 14">
    <name type="scientific">Cylindrotheca closterium</name>
    <dbReference type="NCBI Taxonomy" id="2856"/>
    <lineage>
        <taxon>Eukaryota</taxon>
        <taxon>Sar</taxon>
        <taxon>Stramenopiles</taxon>
        <taxon>Ochrophyta</taxon>
        <taxon>Bacillariophyta</taxon>
        <taxon>Bacillariophyceae</taxon>
        <taxon>Bacillariophycidae</taxon>
        <taxon>Bacillariales</taxon>
        <taxon>Bacillariaceae</taxon>
        <taxon>Cylindrotheca</taxon>
    </lineage>
</organism>
<evidence type="ECO:0000256" key="8">
    <source>
        <dbReference type="ARBA" id="ARBA00022691"/>
    </source>
</evidence>
<evidence type="ECO:0000256" key="2">
    <source>
        <dbReference type="ARBA" id="ARBA00005528"/>
    </source>
</evidence>
<feature type="domain" description="Ribosomal RNA small subunit methyltransferase E methyltransferase" evidence="12">
    <location>
        <begin position="167"/>
        <end position="339"/>
    </location>
</feature>
<dbReference type="Pfam" id="PF04452">
    <property type="entry name" value="Methyltrans_RNA"/>
    <property type="match status" value="1"/>
</dbReference>
<dbReference type="PANTHER" id="PTHR30027">
    <property type="entry name" value="RIBOSOMAL RNA SMALL SUBUNIT METHYLTRANSFERASE E"/>
    <property type="match status" value="1"/>
</dbReference>
<dbReference type="GO" id="GO:0070042">
    <property type="term" value="F:rRNA (uridine-N3-)-methyltransferase activity"/>
    <property type="evidence" value="ECO:0007669"/>
    <property type="project" value="TreeGrafter"/>
</dbReference>
<evidence type="ECO:0000256" key="6">
    <source>
        <dbReference type="ARBA" id="ARBA00022603"/>
    </source>
</evidence>
<comment type="caution">
    <text evidence="13">The sequence shown here is derived from an EMBL/GenBank/DDBJ whole genome shotgun (WGS) entry which is preliminary data.</text>
</comment>
<feature type="signal peptide" evidence="11">
    <location>
        <begin position="1"/>
        <end position="28"/>
    </location>
</feature>
<comment type="similarity">
    <text evidence="2">Belongs to the RNA methyltransferase RsmE family.</text>
</comment>
<reference evidence="13" key="1">
    <citation type="submission" date="2023-08" db="EMBL/GenBank/DDBJ databases">
        <authorList>
            <person name="Audoor S."/>
            <person name="Bilcke G."/>
        </authorList>
    </citation>
    <scope>NUCLEOTIDE SEQUENCE</scope>
</reference>
<dbReference type="PANTHER" id="PTHR30027:SF3">
    <property type="entry name" value="16S RRNA (URACIL(1498)-N(3))-METHYLTRANSFERASE"/>
    <property type="match status" value="1"/>
</dbReference>
<evidence type="ECO:0000313" key="14">
    <source>
        <dbReference type="Proteomes" id="UP001295423"/>
    </source>
</evidence>
<dbReference type="EMBL" id="CAKOGP040001869">
    <property type="protein sequence ID" value="CAJ1954363.1"/>
    <property type="molecule type" value="Genomic_DNA"/>
</dbReference>
<comment type="subcellular location">
    <subcellularLocation>
        <location evidence="1">Cytoplasm</location>
    </subcellularLocation>
</comment>
<keyword evidence="14" id="KW-1185">Reference proteome</keyword>
<evidence type="ECO:0000256" key="10">
    <source>
        <dbReference type="ARBA" id="ARBA00047944"/>
    </source>
</evidence>
<dbReference type="InterPro" id="IPR006700">
    <property type="entry name" value="RsmE"/>
</dbReference>
<keyword evidence="7" id="KW-0808">Transferase</keyword>
<dbReference type="CDD" id="cd18084">
    <property type="entry name" value="RsmE-like"/>
    <property type="match status" value="1"/>
</dbReference>
<dbReference type="Proteomes" id="UP001295423">
    <property type="component" value="Unassembled WGS sequence"/>
</dbReference>
<dbReference type="AlphaFoldDB" id="A0AAD2FW15"/>
<dbReference type="GO" id="GO:0070475">
    <property type="term" value="P:rRNA base methylation"/>
    <property type="evidence" value="ECO:0007669"/>
    <property type="project" value="TreeGrafter"/>
</dbReference>
<dbReference type="SUPFAM" id="SSF75217">
    <property type="entry name" value="alpha/beta knot"/>
    <property type="match status" value="1"/>
</dbReference>
<proteinExistence type="inferred from homology"/>
<dbReference type="InterPro" id="IPR029026">
    <property type="entry name" value="tRNA_m1G_MTases_N"/>
</dbReference>
<evidence type="ECO:0000256" key="4">
    <source>
        <dbReference type="ARBA" id="ARBA00022490"/>
    </source>
</evidence>
<keyword evidence="4" id="KW-0963">Cytoplasm</keyword>
<name>A0AAD2FW15_9STRA</name>
<keyword evidence="11" id="KW-0732">Signal</keyword>
<sequence length="351" mass="38947">MTPSSRSTFLSQRLGLIFSVMLLPGTTTCIRGFTPHVTKFSHCRSFHSTTTRFLNRFLFDNLETKSDDAFNTTNTSETVPRVILAKDDYRTVHAAKTLGLSNGDKIRAGVVSCGEHDGLWTDDATIEWIPEGKVKKPEVQKNGNPPGSLSIQLDNLLPPDAPSDQILVSLLLALPRPLQLGRMLPMISQMGVDQLILTSADKVPKDYFGSHLFRKPEKLQELMIEGLCQAGDVRLPKLKIIRNLRRFLDEDLEEVFPAAEYARVIAHPKRASDTKDPLRMGQVKFPVNSPPRMVVAVGPEGGWTEPNELDLFQKHGFQQCTLGTRTLRSDCAVVSLLGLAHEACYQQGQGS</sequence>
<evidence type="ECO:0000259" key="12">
    <source>
        <dbReference type="Pfam" id="PF04452"/>
    </source>
</evidence>
<dbReference type="EC" id="2.1.1.193" evidence="3"/>
<evidence type="ECO:0000256" key="3">
    <source>
        <dbReference type="ARBA" id="ARBA00012328"/>
    </source>
</evidence>
<evidence type="ECO:0000256" key="1">
    <source>
        <dbReference type="ARBA" id="ARBA00004496"/>
    </source>
</evidence>
<comment type="catalytic activity">
    <reaction evidence="10">
        <text>uridine(1498) in 16S rRNA + S-adenosyl-L-methionine = N(3)-methyluridine(1498) in 16S rRNA + S-adenosyl-L-homocysteine + H(+)</text>
        <dbReference type="Rhea" id="RHEA:42920"/>
        <dbReference type="Rhea" id="RHEA-COMP:10283"/>
        <dbReference type="Rhea" id="RHEA-COMP:10284"/>
        <dbReference type="ChEBI" id="CHEBI:15378"/>
        <dbReference type="ChEBI" id="CHEBI:57856"/>
        <dbReference type="ChEBI" id="CHEBI:59789"/>
        <dbReference type="ChEBI" id="CHEBI:65315"/>
        <dbReference type="ChEBI" id="CHEBI:74502"/>
        <dbReference type="EC" id="2.1.1.193"/>
    </reaction>
</comment>
<evidence type="ECO:0000313" key="13">
    <source>
        <dbReference type="EMBL" id="CAJ1954363.1"/>
    </source>
</evidence>
<evidence type="ECO:0000256" key="7">
    <source>
        <dbReference type="ARBA" id="ARBA00022679"/>
    </source>
</evidence>
<evidence type="ECO:0000256" key="5">
    <source>
        <dbReference type="ARBA" id="ARBA00022552"/>
    </source>
</evidence>
<dbReference type="InterPro" id="IPR046886">
    <property type="entry name" value="RsmE_MTase_dom"/>
</dbReference>
<dbReference type="InterPro" id="IPR029028">
    <property type="entry name" value="Alpha/beta_knot_MTases"/>
</dbReference>